<sequence>MNITGMSEQWIVARVKQKGECKCIPWRNLRDLILVHPDMKKRVDVFSLSIYGLMIFPRELGYVDKVVSNLFDRLDKGVTPVPAILAETFRSLSVCRRASEGRFIRPRQEGSRPMEEYLQIVPSELEIIKHDFEKRNSELGKKIEQLEEEKMHLRLEADVQKLEAEKLRKAKRNIEKDSDSLKIDYKKLRMLMRTIRLGKTSEQW</sequence>
<dbReference type="Proteomes" id="UP001358586">
    <property type="component" value="Chromosome 9"/>
</dbReference>
<proteinExistence type="predicted"/>
<evidence type="ECO:0000256" key="1">
    <source>
        <dbReference type="SAM" id="Coils"/>
    </source>
</evidence>
<comment type="caution">
    <text evidence="3">The sequence shown here is derived from an EMBL/GenBank/DDBJ whole genome shotgun (WGS) entry which is preliminary data.</text>
</comment>
<keyword evidence="4" id="KW-1185">Reference proteome</keyword>
<keyword evidence="1" id="KW-0175">Coiled coil</keyword>
<feature type="coiled-coil region" evidence="1">
    <location>
        <begin position="129"/>
        <end position="184"/>
    </location>
</feature>
<dbReference type="PANTHER" id="PTHR48200">
    <property type="entry name" value="PROTEIN, PUTATIVE-RELATED"/>
    <property type="match status" value="1"/>
</dbReference>
<dbReference type="InterPro" id="IPR056647">
    <property type="entry name" value="DUF7745"/>
</dbReference>
<evidence type="ECO:0000259" key="2">
    <source>
        <dbReference type="Pfam" id="PF24924"/>
    </source>
</evidence>
<name>A0ABR0NN96_GOSAR</name>
<reference evidence="3 4" key="1">
    <citation type="submission" date="2023-03" db="EMBL/GenBank/DDBJ databases">
        <title>WGS of Gossypium arboreum.</title>
        <authorList>
            <person name="Yu D."/>
        </authorList>
    </citation>
    <scope>NUCLEOTIDE SEQUENCE [LARGE SCALE GENOMIC DNA]</scope>
    <source>
        <tissue evidence="3">Leaf</tissue>
    </source>
</reference>
<feature type="domain" description="DUF7745" evidence="2">
    <location>
        <begin position="36"/>
        <end position="103"/>
    </location>
</feature>
<gene>
    <name evidence="3" type="ORF">PVK06_030433</name>
</gene>
<protein>
    <recommendedName>
        <fullName evidence="2">DUF7745 domain-containing protein</fullName>
    </recommendedName>
</protein>
<evidence type="ECO:0000313" key="4">
    <source>
        <dbReference type="Proteomes" id="UP001358586"/>
    </source>
</evidence>
<organism evidence="3 4">
    <name type="scientific">Gossypium arboreum</name>
    <name type="common">Tree cotton</name>
    <name type="synonym">Gossypium nanking</name>
    <dbReference type="NCBI Taxonomy" id="29729"/>
    <lineage>
        <taxon>Eukaryota</taxon>
        <taxon>Viridiplantae</taxon>
        <taxon>Streptophyta</taxon>
        <taxon>Embryophyta</taxon>
        <taxon>Tracheophyta</taxon>
        <taxon>Spermatophyta</taxon>
        <taxon>Magnoliopsida</taxon>
        <taxon>eudicotyledons</taxon>
        <taxon>Gunneridae</taxon>
        <taxon>Pentapetalae</taxon>
        <taxon>rosids</taxon>
        <taxon>malvids</taxon>
        <taxon>Malvales</taxon>
        <taxon>Malvaceae</taxon>
        <taxon>Malvoideae</taxon>
        <taxon>Gossypium</taxon>
    </lineage>
</organism>
<dbReference type="EMBL" id="JARKNE010000009">
    <property type="protein sequence ID" value="KAK5802810.1"/>
    <property type="molecule type" value="Genomic_DNA"/>
</dbReference>
<accession>A0ABR0NN96</accession>
<dbReference type="Pfam" id="PF24924">
    <property type="entry name" value="DUF7745"/>
    <property type="match status" value="1"/>
</dbReference>
<dbReference type="PANTHER" id="PTHR48200:SF1">
    <property type="entry name" value="AMINOTRANSFERASE-LIKE PLANT MOBILE DOMAIN-CONTAINING PROTEIN"/>
    <property type="match status" value="1"/>
</dbReference>
<evidence type="ECO:0000313" key="3">
    <source>
        <dbReference type="EMBL" id="KAK5802810.1"/>
    </source>
</evidence>